<keyword evidence="9" id="KW-0050">Antiport</keyword>
<dbReference type="PANTHER" id="PTHR31503">
    <property type="entry name" value="VACUOLAR CALCIUM ION TRANSPORTER"/>
    <property type="match status" value="1"/>
</dbReference>
<keyword evidence="6 9" id="KW-1133">Transmembrane helix</keyword>
<comment type="caution">
    <text evidence="9">Lacks conserved residue(s) required for the propagation of feature annotation.</text>
</comment>
<feature type="transmembrane region" description="Helical" evidence="9">
    <location>
        <begin position="273"/>
        <end position="296"/>
    </location>
</feature>
<feature type="transmembrane region" description="Helical" evidence="9">
    <location>
        <begin position="200"/>
        <end position="218"/>
    </location>
</feature>
<name>A0A3N1XGD2_9FIRM</name>
<comment type="similarity">
    <text evidence="9">Belongs to the Ca(2+):cation antiporter (CaCA) (TC 2.A.19) family.</text>
</comment>
<feature type="transmembrane region" description="Helical" evidence="9">
    <location>
        <begin position="302"/>
        <end position="321"/>
    </location>
</feature>
<keyword evidence="7 9" id="KW-0406">Ion transport</keyword>
<comment type="subcellular location">
    <subcellularLocation>
        <location evidence="1">Endomembrane system</location>
        <topology evidence="1">Multi-pass membrane protein</topology>
    </subcellularLocation>
</comment>
<evidence type="ECO:0000256" key="2">
    <source>
        <dbReference type="ARBA" id="ARBA00022448"/>
    </source>
</evidence>
<gene>
    <name evidence="11" type="ORF">EDD66_110123</name>
</gene>
<dbReference type="InterPro" id="IPR004837">
    <property type="entry name" value="NaCa_Exmemb"/>
</dbReference>
<organism evidence="11 12">
    <name type="scientific">Mobilisporobacter senegalensis</name>
    <dbReference type="NCBI Taxonomy" id="1329262"/>
    <lineage>
        <taxon>Bacteria</taxon>
        <taxon>Bacillati</taxon>
        <taxon>Bacillota</taxon>
        <taxon>Clostridia</taxon>
        <taxon>Lachnospirales</taxon>
        <taxon>Lachnospiraceae</taxon>
        <taxon>Mobilisporobacter</taxon>
    </lineage>
</organism>
<comment type="function">
    <text evidence="9">Ca(+)/H(+) antiporter that extrudes calcium in exchange for external protons.</text>
</comment>
<evidence type="ECO:0000256" key="3">
    <source>
        <dbReference type="ARBA" id="ARBA00022568"/>
    </source>
</evidence>
<feature type="transmembrane region" description="Helical" evidence="9">
    <location>
        <begin position="124"/>
        <end position="149"/>
    </location>
</feature>
<feature type="transmembrane region" description="Helical" evidence="9">
    <location>
        <begin position="28"/>
        <end position="47"/>
    </location>
</feature>
<dbReference type="GO" id="GO:0006874">
    <property type="term" value="P:intracellular calcium ion homeostasis"/>
    <property type="evidence" value="ECO:0007669"/>
    <property type="project" value="TreeGrafter"/>
</dbReference>
<evidence type="ECO:0000256" key="7">
    <source>
        <dbReference type="ARBA" id="ARBA00023065"/>
    </source>
</evidence>
<evidence type="ECO:0000256" key="1">
    <source>
        <dbReference type="ARBA" id="ARBA00004127"/>
    </source>
</evidence>
<dbReference type="Gene3D" id="1.20.1420.30">
    <property type="entry name" value="NCX, central ion-binding region"/>
    <property type="match status" value="1"/>
</dbReference>
<evidence type="ECO:0000256" key="4">
    <source>
        <dbReference type="ARBA" id="ARBA00022692"/>
    </source>
</evidence>
<reference evidence="11 12" key="1">
    <citation type="submission" date="2018-11" db="EMBL/GenBank/DDBJ databases">
        <title>Genomic Encyclopedia of Type Strains, Phase IV (KMG-IV): sequencing the most valuable type-strain genomes for metagenomic binning, comparative biology and taxonomic classification.</title>
        <authorList>
            <person name="Goeker M."/>
        </authorList>
    </citation>
    <scope>NUCLEOTIDE SEQUENCE [LARGE SCALE GENOMIC DNA]</scope>
    <source>
        <strain evidence="11 12">DSM 26537</strain>
    </source>
</reference>
<dbReference type="InterPro" id="IPR044880">
    <property type="entry name" value="NCX_ion-bd_dom_sf"/>
</dbReference>
<protein>
    <recommendedName>
        <fullName evidence="9">Ca(2+)/H(+) antiporter</fullName>
    </recommendedName>
</protein>
<evidence type="ECO:0000256" key="6">
    <source>
        <dbReference type="ARBA" id="ARBA00022989"/>
    </source>
</evidence>
<evidence type="ECO:0000256" key="8">
    <source>
        <dbReference type="ARBA" id="ARBA00023136"/>
    </source>
</evidence>
<keyword evidence="5 9" id="KW-0106">Calcium</keyword>
<feature type="transmembrane region" description="Helical" evidence="9">
    <location>
        <begin position="333"/>
        <end position="349"/>
    </location>
</feature>
<dbReference type="PANTHER" id="PTHR31503:SF22">
    <property type="entry name" value="VACUOLAR CALCIUM ION TRANSPORTER"/>
    <property type="match status" value="1"/>
</dbReference>
<dbReference type="NCBIfam" id="TIGR00378">
    <property type="entry name" value="cax"/>
    <property type="match status" value="1"/>
</dbReference>
<dbReference type="EMBL" id="RJVG01000010">
    <property type="protein sequence ID" value="ROR25766.1"/>
    <property type="molecule type" value="Genomic_DNA"/>
</dbReference>
<feature type="transmembrane region" description="Helical" evidence="9">
    <location>
        <begin position="59"/>
        <end position="80"/>
    </location>
</feature>
<dbReference type="InterPro" id="IPR004713">
    <property type="entry name" value="CaH_exchang"/>
</dbReference>
<dbReference type="GO" id="GO:0016020">
    <property type="term" value="C:membrane"/>
    <property type="evidence" value="ECO:0007669"/>
    <property type="project" value="InterPro"/>
</dbReference>
<feature type="transmembrane region" description="Helical" evidence="9">
    <location>
        <begin position="92"/>
        <end position="112"/>
    </location>
</feature>
<evidence type="ECO:0000313" key="11">
    <source>
        <dbReference type="EMBL" id="ROR25766.1"/>
    </source>
</evidence>
<evidence type="ECO:0000256" key="5">
    <source>
        <dbReference type="ARBA" id="ARBA00022837"/>
    </source>
</evidence>
<evidence type="ECO:0000256" key="9">
    <source>
        <dbReference type="RuleBase" id="RU365028"/>
    </source>
</evidence>
<sequence>MSMKYLKILLLCVPLSFIGEYLNWNATLVFFLTCVSIIPLAGYLGNATEDIAAYTGPKFGGFLNATFGNATELIISFFAIKAGLFDVVKASLAGSVLGNILLVLGCSIFIGGIKHKELKYDSQLGTFTATMLLFAVIGLSLPAVFTFNVSEKLISSEYESFSVITSIILLIIYVVGMIYSFKTQKDLYGVEHADDIDNRWSLPVSIIILGIATVLIAIESEILVSGIEPMTEAAGISRMFVGLILIPIVGNAAEHSTAVIMALKNKMDISIEIAVGSSLQIALFVIPVSVLLSLIYTPMSIIFKPIELFLIGASVLIANQVVKAGRSNWMEGLKLLSVYLIAAVGFFIVG</sequence>
<dbReference type="Proteomes" id="UP000273083">
    <property type="component" value="Unassembled WGS sequence"/>
</dbReference>
<dbReference type="AlphaFoldDB" id="A0A3N1XGD2"/>
<keyword evidence="12" id="KW-1185">Reference proteome</keyword>
<keyword evidence="3 9" id="KW-0109">Calcium transport</keyword>
<feature type="domain" description="Sodium/calcium exchanger membrane region" evidence="10">
    <location>
        <begin position="26"/>
        <end position="181"/>
    </location>
</feature>
<feature type="transmembrane region" description="Helical" evidence="9">
    <location>
        <begin position="238"/>
        <end position="261"/>
    </location>
</feature>
<evidence type="ECO:0000259" key="10">
    <source>
        <dbReference type="Pfam" id="PF01699"/>
    </source>
</evidence>
<dbReference type="GO" id="GO:0015369">
    <property type="term" value="F:calcium:proton antiporter activity"/>
    <property type="evidence" value="ECO:0007669"/>
    <property type="project" value="UniProtKB-UniRule"/>
</dbReference>
<feature type="domain" description="Sodium/calcium exchanger membrane region" evidence="10">
    <location>
        <begin position="205"/>
        <end position="346"/>
    </location>
</feature>
<dbReference type="GO" id="GO:0012505">
    <property type="term" value="C:endomembrane system"/>
    <property type="evidence" value="ECO:0007669"/>
    <property type="project" value="UniProtKB-SubCell"/>
</dbReference>
<dbReference type="Pfam" id="PF01699">
    <property type="entry name" value="Na_Ca_ex"/>
    <property type="match status" value="2"/>
</dbReference>
<keyword evidence="2 9" id="KW-0813">Transport</keyword>
<evidence type="ECO:0000313" key="12">
    <source>
        <dbReference type="Proteomes" id="UP000273083"/>
    </source>
</evidence>
<comment type="caution">
    <text evidence="11">The sequence shown here is derived from an EMBL/GenBank/DDBJ whole genome shotgun (WGS) entry which is preliminary data.</text>
</comment>
<feature type="transmembrane region" description="Helical" evidence="9">
    <location>
        <begin position="161"/>
        <end position="179"/>
    </location>
</feature>
<keyword evidence="8 9" id="KW-0472">Membrane</keyword>
<accession>A0A3N1XGD2</accession>
<dbReference type="InterPro" id="IPR004798">
    <property type="entry name" value="CAX-like"/>
</dbReference>
<proteinExistence type="inferred from homology"/>
<keyword evidence="4 9" id="KW-0812">Transmembrane</keyword>